<evidence type="ECO:0000259" key="5">
    <source>
        <dbReference type="PROSITE" id="PS51278"/>
    </source>
</evidence>
<gene>
    <name evidence="6" type="ORF">ENJ74_00965</name>
</gene>
<dbReference type="PANTHER" id="PTHR43284:SF1">
    <property type="entry name" value="ASPARAGINE SYNTHETASE"/>
    <property type="match status" value="1"/>
</dbReference>
<dbReference type="Gene3D" id="3.60.20.10">
    <property type="entry name" value="Glutamine Phosphoribosylpyrophosphate, subunit 1, domain 1"/>
    <property type="match status" value="1"/>
</dbReference>
<protein>
    <recommendedName>
        <fullName evidence="3">asparagine synthase (glutamine-hydrolyzing)</fullName>
        <ecNumber evidence="3">6.3.5.4</ecNumber>
    </recommendedName>
</protein>
<dbReference type="InterPro" id="IPR017932">
    <property type="entry name" value="GATase_2_dom"/>
</dbReference>
<feature type="non-terminal residue" evidence="6">
    <location>
        <position position="154"/>
    </location>
</feature>
<dbReference type="EC" id="6.3.5.4" evidence="3"/>
<name>A0A7V2WLP7_9BACT</name>
<dbReference type="Pfam" id="PF13537">
    <property type="entry name" value="GATase_7"/>
    <property type="match status" value="1"/>
</dbReference>
<dbReference type="InterPro" id="IPR029055">
    <property type="entry name" value="Ntn_hydrolases_N"/>
</dbReference>
<dbReference type="SUPFAM" id="SSF56235">
    <property type="entry name" value="N-terminal nucleophile aminohydrolases (Ntn hydrolases)"/>
    <property type="match status" value="1"/>
</dbReference>
<organism evidence="6">
    <name type="scientific">Nitratifractor salsuginis</name>
    <dbReference type="NCBI Taxonomy" id="269261"/>
    <lineage>
        <taxon>Bacteria</taxon>
        <taxon>Pseudomonadati</taxon>
        <taxon>Campylobacterota</taxon>
        <taxon>Epsilonproteobacteria</taxon>
        <taxon>Campylobacterales</taxon>
        <taxon>Sulfurovaceae</taxon>
        <taxon>Nitratifractor</taxon>
    </lineage>
</organism>
<evidence type="ECO:0000256" key="3">
    <source>
        <dbReference type="ARBA" id="ARBA00012737"/>
    </source>
</evidence>
<dbReference type="EMBL" id="DRNO01000071">
    <property type="protein sequence ID" value="HFC03417.1"/>
    <property type="molecule type" value="Genomic_DNA"/>
</dbReference>
<proteinExistence type="inferred from homology"/>
<comment type="similarity">
    <text evidence="2">Belongs to the asparagine synthetase family.</text>
</comment>
<dbReference type="PROSITE" id="PS51278">
    <property type="entry name" value="GATASE_TYPE_2"/>
    <property type="match status" value="1"/>
</dbReference>
<dbReference type="Proteomes" id="UP000885722">
    <property type="component" value="Unassembled WGS sequence"/>
</dbReference>
<evidence type="ECO:0000313" key="6">
    <source>
        <dbReference type="EMBL" id="HFC03417.1"/>
    </source>
</evidence>
<evidence type="ECO:0000256" key="1">
    <source>
        <dbReference type="ARBA" id="ARBA00005187"/>
    </source>
</evidence>
<dbReference type="InterPro" id="IPR051786">
    <property type="entry name" value="ASN_synthetase/amidase"/>
</dbReference>
<dbReference type="AlphaFoldDB" id="A0A7V2WLP7"/>
<dbReference type="CDD" id="cd00712">
    <property type="entry name" value="AsnB"/>
    <property type="match status" value="1"/>
</dbReference>
<comment type="caution">
    <text evidence="6">The sequence shown here is derived from an EMBL/GenBank/DDBJ whole genome shotgun (WGS) entry which is preliminary data.</text>
</comment>
<comment type="pathway">
    <text evidence="1">Amino-acid biosynthesis; L-asparagine biosynthesis; L-asparagine from L-aspartate (L-Gln route): step 1/1.</text>
</comment>
<comment type="catalytic activity">
    <reaction evidence="4">
        <text>L-aspartate + L-glutamine + ATP + H2O = L-asparagine + L-glutamate + AMP + diphosphate + H(+)</text>
        <dbReference type="Rhea" id="RHEA:12228"/>
        <dbReference type="ChEBI" id="CHEBI:15377"/>
        <dbReference type="ChEBI" id="CHEBI:15378"/>
        <dbReference type="ChEBI" id="CHEBI:29985"/>
        <dbReference type="ChEBI" id="CHEBI:29991"/>
        <dbReference type="ChEBI" id="CHEBI:30616"/>
        <dbReference type="ChEBI" id="CHEBI:33019"/>
        <dbReference type="ChEBI" id="CHEBI:58048"/>
        <dbReference type="ChEBI" id="CHEBI:58359"/>
        <dbReference type="ChEBI" id="CHEBI:456215"/>
        <dbReference type="EC" id="6.3.5.4"/>
    </reaction>
</comment>
<dbReference type="InterPro" id="IPR033738">
    <property type="entry name" value="AsnB_N"/>
</dbReference>
<evidence type="ECO:0000256" key="4">
    <source>
        <dbReference type="ARBA" id="ARBA00048741"/>
    </source>
</evidence>
<evidence type="ECO:0000256" key="2">
    <source>
        <dbReference type="ARBA" id="ARBA00005752"/>
    </source>
</evidence>
<dbReference type="PANTHER" id="PTHR43284">
    <property type="entry name" value="ASPARAGINE SYNTHETASE (GLUTAMINE-HYDROLYZING)"/>
    <property type="match status" value="1"/>
</dbReference>
<accession>A0A7V2WLP7</accession>
<feature type="domain" description="Glutamine amidotransferase type-2" evidence="5">
    <location>
        <begin position="2"/>
        <end position="154"/>
    </location>
</feature>
<dbReference type="GO" id="GO:0004066">
    <property type="term" value="F:asparagine synthase (glutamine-hydrolyzing) activity"/>
    <property type="evidence" value="ECO:0007669"/>
    <property type="project" value="UniProtKB-EC"/>
</dbReference>
<sequence>MCAIFGIVGSYDPEKARQAFDRLSHRGPDDSRLLLKDAGAWGVHRLAIESAGEAMVQPLEESGEVILFNGEIYNYRELAAELGIEAESESRVLLAAWRRWGADFVRRLRGMYAIAVIEAEKDRVHLFRDPAGKKPLFYLIRPDFIAFASEAKAL</sequence>
<reference evidence="6" key="1">
    <citation type="journal article" date="2020" name="mSystems">
        <title>Genome- and Community-Level Interaction Insights into Carbon Utilization and Element Cycling Functions of Hydrothermarchaeota in Hydrothermal Sediment.</title>
        <authorList>
            <person name="Zhou Z."/>
            <person name="Liu Y."/>
            <person name="Xu W."/>
            <person name="Pan J."/>
            <person name="Luo Z.H."/>
            <person name="Li M."/>
        </authorList>
    </citation>
    <scope>NUCLEOTIDE SEQUENCE [LARGE SCALE GENOMIC DNA]</scope>
    <source>
        <strain evidence="6">HyVt-513</strain>
    </source>
</reference>